<dbReference type="InterPro" id="IPR029167">
    <property type="entry name" value="Mug117"/>
</dbReference>
<evidence type="ECO:0000313" key="2">
    <source>
        <dbReference type="Proteomes" id="UP001174936"/>
    </source>
</evidence>
<evidence type="ECO:0000313" key="1">
    <source>
        <dbReference type="EMBL" id="KAK0649912.1"/>
    </source>
</evidence>
<organism evidence="1 2">
    <name type="scientific">Cercophora newfieldiana</name>
    <dbReference type="NCBI Taxonomy" id="92897"/>
    <lineage>
        <taxon>Eukaryota</taxon>
        <taxon>Fungi</taxon>
        <taxon>Dikarya</taxon>
        <taxon>Ascomycota</taxon>
        <taxon>Pezizomycotina</taxon>
        <taxon>Sordariomycetes</taxon>
        <taxon>Sordariomycetidae</taxon>
        <taxon>Sordariales</taxon>
        <taxon>Lasiosphaeriaceae</taxon>
        <taxon>Cercophora</taxon>
    </lineage>
</organism>
<dbReference type="Pfam" id="PF15474">
    <property type="entry name" value="MU117"/>
    <property type="match status" value="1"/>
</dbReference>
<sequence>MPLLYSDNTPYCGYTSRIARMCKGGCAGCTTIFTCSNHNSYCYYGWWLKQQFNKIYGKVGCGRCGSYTFSAESTGCRVTLNYCALYSCNDSG</sequence>
<dbReference type="Proteomes" id="UP001174936">
    <property type="component" value="Unassembled WGS sequence"/>
</dbReference>
<name>A0AA40CTA7_9PEZI</name>
<dbReference type="EMBL" id="JAULSV010000003">
    <property type="protein sequence ID" value="KAK0649912.1"/>
    <property type="molecule type" value="Genomic_DNA"/>
</dbReference>
<protein>
    <submittedName>
        <fullName evidence="1">Uncharacterized protein</fullName>
    </submittedName>
</protein>
<keyword evidence="2" id="KW-1185">Reference proteome</keyword>
<gene>
    <name evidence="1" type="ORF">B0T16DRAFT_457275</name>
</gene>
<accession>A0AA40CTA7</accession>
<dbReference type="AlphaFoldDB" id="A0AA40CTA7"/>
<comment type="caution">
    <text evidence="1">The sequence shown here is derived from an EMBL/GenBank/DDBJ whole genome shotgun (WGS) entry which is preliminary data.</text>
</comment>
<reference evidence="1" key="1">
    <citation type="submission" date="2023-06" db="EMBL/GenBank/DDBJ databases">
        <title>Genome-scale phylogeny and comparative genomics of the fungal order Sordariales.</title>
        <authorList>
            <consortium name="Lawrence Berkeley National Laboratory"/>
            <person name="Hensen N."/>
            <person name="Bonometti L."/>
            <person name="Westerberg I."/>
            <person name="Brannstrom I.O."/>
            <person name="Guillou S."/>
            <person name="Cros-Aarteil S."/>
            <person name="Calhoun S."/>
            <person name="Haridas S."/>
            <person name="Kuo A."/>
            <person name="Mondo S."/>
            <person name="Pangilinan J."/>
            <person name="Riley R."/>
            <person name="Labutti K."/>
            <person name="Andreopoulos B."/>
            <person name="Lipzen A."/>
            <person name="Chen C."/>
            <person name="Yanf M."/>
            <person name="Daum C."/>
            <person name="Ng V."/>
            <person name="Clum A."/>
            <person name="Steindorff A."/>
            <person name="Ohm R."/>
            <person name="Martin F."/>
            <person name="Silar P."/>
            <person name="Natvig D."/>
            <person name="Lalanne C."/>
            <person name="Gautier V."/>
            <person name="Ament-Velasquez S.L."/>
            <person name="Kruys A."/>
            <person name="Hutchinson M.I."/>
            <person name="Powell A.J."/>
            <person name="Barry K."/>
            <person name="Miller A.N."/>
            <person name="Grigoriev I.V."/>
            <person name="Debuchy R."/>
            <person name="Gladieux P."/>
            <person name="Thoren M.H."/>
            <person name="Johannesson H."/>
        </authorList>
    </citation>
    <scope>NUCLEOTIDE SEQUENCE</scope>
    <source>
        <strain evidence="1">SMH2532-1</strain>
    </source>
</reference>
<proteinExistence type="predicted"/>